<feature type="region of interest" description="Disordered" evidence="1">
    <location>
        <begin position="85"/>
        <end position="139"/>
    </location>
</feature>
<dbReference type="EMBL" id="BFEA01000066">
    <property type="protein sequence ID" value="GBG65851.1"/>
    <property type="molecule type" value="Genomic_DNA"/>
</dbReference>
<comment type="caution">
    <text evidence="2">The sequence shown here is derived from an EMBL/GenBank/DDBJ whole genome shotgun (WGS) entry which is preliminary data.</text>
</comment>
<evidence type="ECO:0000313" key="2">
    <source>
        <dbReference type="EMBL" id="GBG65851.1"/>
    </source>
</evidence>
<evidence type="ECO:0000256" key="1">
    <source>
        <dbReference type="SAM" id="MobiDB-lite"/>
    </source>
</evidence>
<name>A0A388K742_CHABU</name>
<dbReference type="Proteomes" id="UP000265515">
    <property type="component" value="Unassembled WGS sequence"/>
</dbReference>
<feature type="compositionally biased region" description="Polar residues" evidence="1">
    <location>
        <begin position="218"/>
        <end position="227"/>
    </location>
</feature>
<dbReference type="Gramene" id="GBG65851">
    <property type="protein sequence ID" value="GBG65851"/>
    <property type="gene ID" value="CBR_g53823"/>
</dbReference>
<organism evidence="2 3">
    <name type="scientific">Chara braunii</name>
    <name type="common">Braun's stonewort</name>
    <dbReference type="NCBI Taxonomy" id="69332"/>
    <lineage>
        <taxon>Eukaryota</taxon>
        <taxon>Viridiplantae</taxon>
        <taxon>Streptophyta</taxon>
        <taxon>Charophyceae</taxon>
        <taxon>Charales</taxon>
        <taxon>Characeae</taxon>
        <taxon>Chara</taxon>
    </lineage>
</organism>
<reference evidence="2 3" key="1">
    <citation type="journal article" date="2018" name="Cell">
        <title>The Chara Genome: Secondary Complexity and Implications for Plant Terrestrialization.</title>
        <authorList>
            <person name="Nishiyama T."/>
            <person name="Sakayama H."/>
            <person name="Vries J.D."/>
            <person name="Buschmann H."/>
            <person name="Saint-Marcoux D."/>
            <person name="Ullrich K.K."/>
            <person name="Haas F.B."/>
            <person name="Vanderstraeten L."/>
            <person name="Becker D."/>
            <person name="Lang D."/>
            <person name="Vosolsobe S."/>
            <person name="Rombauts S."/>
            <person name="Wilhelmsson P.K.I."/>
            <person name="Janitza P."/>
            <person name="Kern R."/>
            <person name="Heyl A."/>
            <person name="Rumpler F."/>
            <person name="Villalobos L.I.A.C."/>
            <person name="Clay J.M."/>
            <person name="Skokan R."/>
            <person name="Toyoda A."/>
            <person name="Suzuki Y."/>
            <person name="Kagoshima H."/>
            <person name="Schijlen E."/>
            <person name="Tajeshwar N."/>
            <person name="Catarino B."/>
            <person name="Hetherington A.J."/>
            <person name="Saltykova A."/>
            <person name="Bonnot C."/>
            <person name="Breuninger H."/>
            <person name="Symeonidi A."/>
            <person name="Radhakrishnan G.V."/>
            <person name="Van Nieuwerburgh F."/>
            <person name="Deforce D."/>
            <person name="Chang C."/>
            <person name="Karol K.G."/>
            <person name="Hedrich R."/>
            <person name="Ulvskov P."/>
            <person name="Glockner G."/>
            <person name="Delwiche C.F."/>
            <person name="Petrasek J."/>
            <person name="Van de Peer Y."/>
            <person name="Friml J."/>
            <person name="Beilby M."/>
            <person name="Dolan L."/>
            <person name="Kohara Y."/>
            <person name="Sugano S."/>
            <person name="Fujiyama A."/>
            <person name="Delaux P.-M."/>
            <person name="Quint M."/>
            <person name="TheiBen G."/>
            <person name="Hagemann M."/>
            <person name="Harholt J."/>
            <person name="Dunand C."/>
            <person name="Zachgo S."/>
            <person name="Langdale J."/>
            <person name="Maumus F."/>
            <person name="Straeten D.V.D."/>
            <person name="Gould S.B."/>
            <person name="Rensing S.A."/>
        </authorList>
    </citation>
    <scope>NUCLEOTIDE SEQUENCE [LARGE SCALE GENOMIC DNA]</scope>
    <source>
        <strain evidence="2 3">S276</strain>
    </source>
</reference>
<sequence length="667" mass="75026">MDLFEGFGVGAVNTPFYNDLLRQGGFVLASESFNLLEEKDVGLDVPCDVSPDQELSKPLQLCGGCESSRAALEGGDLGFGAATQVQRGESRGQFDDNEDEATSLPTSSSLSRGDRSVLSIPRARQAAPVRKEVAAAPGKAAVHCEVDLETAEGHGTEDETVDGEGTQGAPQKKRGDRQDDVVGSSKKQKTKAPKSVGEKRKGTDGEQDHPGNKCPASKQKQPASGPSSPRLAIDVDAGYFLEYKDSVRTKREFEISPAQVVDLGEWEDLYNQRSLDPLLVEGIKEAMWLTIENKEQKYELPTLKLALLGLQEPTPRNKAQRLKPEEWKDELAGQYYYYAVCGQRNAATARSLLDSEVAKKYNFERWPTRMVYFSDNDFEGYFLVSSLDKKKDLKAPPRQLKLSIKEIRWQWKHNVFPRAVMGNPNGKQEQVWKWCEFCTMALHKTPYNNLWILADQKGEDAIKKQNVALRSYFPLAMAGENVWKLAGSPSLAKLGKLNWKLNVQEMVQLVKCDHVLVRLWNYYQFKHEKKPDEDWIQKYPFLKSKSAVFKKFKNRVLDDDLWDGSRKCVSDAALFMDYPPYMGCGEDQSIEATKKLASHRNLTVDWRNKVLSVLTGSRLKSREITLAEGIVHIKWKDTRDVTSIAPFDNDPLEADVRSAELKEAVTA</sequence>
<feature type="compositionally biased region" description="Basic and acidic residues" evidence="1">
    <location>
        <begin position="196"/>
        <end position="211"/>
    </location>
</feature>
<dbReference type="AlphaFoldDB" id="A0A388K742"/>
<protein>
    <submittedName>
        <fullName evidence="2">Uncharacterized protein</fullName>
    </submittedName>
</protein>
<keyword evidence="3" id="KW-1185">Reference proteome</keyword>
<accession>A0A388K742</accession>
<proteinExistence type="predicted"/>
<gene>
    <name evidence="2" type="ORF">CBR_g53823</name>
</gene>
<evidence type="ECO:0000313" key="3">
    <source>
        <dbReference type="Proteomes" id="UP000265515"/>
    </source>
</evidence>
<feature type="region of interest" description="Disordered" evidence="1">
    <location>
        <begin position="151"/>
        <end position="231"/>
    </location>
</feature>